<dbReference type="InterPro" id="IPR003018">
    <property type="entry name" value="GAF"/>
</dbReference>
<evidence type="ECO:0000259" key="8">
    <source>
        <dbReference type="PROSITE" id="PS50109"/>
    </source>
</evidence>
<dbReference type="SMART" id="SM00387">
    <property type="entry name" value="HATPase_c"/>
    <property type="match status" value="1"/>
</dbReference>
<reference evidence="11 12" key="1">
    <citation type="journal article" date="2016" name="Front. Microbiol.">
        <title>Genomic Resource of Rice Seed Associated Bacteria.</title>
        <authorList>
            <person name="Midha S."/>
            <person name="Bansal K."/>
            <person name="Sharma S."/>
            <person name="Kumar N."/>
            <person name="Patil P.P."/>
            <person name="Chaudhry V."/>
            <person name="Patil P.B."/>
        </authorList>
    </citation>
    <scope>NUCLEOTIDE SEQUENCE [LARGE SCALE GENOMIC DNA]</scope>
    <source>
        <strain evidence="11 12">NS331</strain>
    </source>
</reference>
<dbReference type="InterPro" id="IPR029016">
    <property type="entry name" value="GAF-like_dom_sf"/>
</dbReference>
<dbReference type="PATRIC" id="fig|433924.3.peg.2289"/>
<evidence type="ECO:0000259" key="9">
    <source>
        <dbReference type="PROSITE" id="PS50110"/>
    </source>
</evidence>
<dbReference type="Pfam" id="PF00072">
    <property type="entry name" value="Response_reg"/>
    <property type="match status" value="1"/>
</dbReference>
<evidence type="ECO:0000313" key="12">
    <source>
        <dbReference type="Proteomes" id="UP000072741"/>
    </source>
</evidence>
<dbReference type="CDD" id="cd00082">
    <property type="entry name" value="HisKA"/>
    <property type="match status" value="1"/>
</dbReference>
<evidence type="ECO:0000259" key="10">
    <source>
        <dbReference type="PROSITE" id="PS50113"/>
    </source>
</evidence>
<dbReference type="SUPFAM" id="SSF55874">
    <property type="entry name" value="ATPase domain of HSP90 chaperone/DNA topoisomerase II/histidine kinase"/>
    <property type="match status" value="1"/>
</dbReference>
<keyword evidence="7" id="KW-0175">Coiled coil</keyword>
<dbReference type="InterPro" id="IPR003661">
    <property type="entry name" value="HisK_dim/P_dom"/>
</dbReference>
<dbReference type="SMART" id="SM00388">
    <property type="entry name" value="HisKA"/>
    <property type="match status" value="1"/>
</dbReference>
<dbReference type="AlphaFoldDB" id="A0A147GLD2"/>
<evidence type="ECO:0000256" key="4">
    <source>
        <dbReference type="ARBA" id="ARBA00022679"/>
    </source>
</evidence>
<dbReference type="Gene3D" id="3.30.565.10">
    <property type="entry name" value="Histidine kinase-like ATPase, C-terminal domain"/>
    <property type="match status" value="1"/>
</dbReference>
<organism evidence="11 12">
    <name type="scientific">Pseudacidovorax intermedius</name>
    <dbReference type="NCBI Taxonomy" id="433924"/>
    <lineage>
        <taxon>Bacteria</taxon>
        <taxon>Pseudomonadati</taxon>
        <taxon>Pseudomonadota</taxon>
        <taxon>Betaproteobacteria</taxon>
        <taxon>Burkholderiales</taxon>
        <taxon>Comamonadaceae</taxon>
        <taxon>Pseudacidovorax</taxon>
    </lineage>
</organism>
<dbReference type="GO" id="GO:0000155">
    <property type="term" value="F:phosphorelay sensor kinase activity"/>
    <property type="evidence" value="ECO:0007669"/>
    <property type="project" value="InterPro"/>
</dbReference>
<proteinExistence type="predicted"/>
<protein>
    <recommendedName>
        <fullName evidence="2">histidine kinase</fullName>
        <ecNumber evidence="2">2.7.13.3</ecNumber>
    </recommendedName>
</protein>
<dbReference type="InterPro" id="IPR000700">
    <property type="entry name" value="PAS-assoc_C"/>
</dbReference>
<feature type="domain" description="PAC" evidence="10">
    <location>
        <begin position="85"/>
        <end position="137"/>
    </location>
</feature>
<dbReference type="PANTHER" id="PTHR43065:SF42">
    <property type="entry name" value="TWO-COMPONENT SENSOR PPRA"/>
    <property type="match status" value="1"/>
</dbReference>
<dbReference type="CDD" id="cd00130">
    <property type="entry name" value="PAS"/>
    <property type="match status" value="1"/>
</dbReference>
<dbReference type="InterPro" id="IPR005467">
    <property type="entry name" value="His_kinase_dom"/>
</dbReference>
<comment type="caution">
    <text evidence="11">The sequence shown here is derived from an EMBL/GenBank/DDBJ whole genome shotgun (WGS) entry which is preliminary data.</text>
</comment>
<evidence type="ECO:0000256" key="3">
    <source>
        <dbReference type="ARBA" id="ARBA00022553"/>
    </source>
</evidence>
<dbReference type="InterPro" id="IPR003594">
    <property type="entry name" value="HATPase_dom"/>
</dbReference>
<dbReference type="InterPro" id="IPR013655">
    <property type="entry name" value="PAS_fold_3"/>
</dbReference>
<keyword evidence="4" id="KW-0808">Transferase</keyword>
<accession>A0A147GLD2</accession>
<dbReference type="SMART" id="SM00448">
    <property type="entry name" value="REC"/>
    <property type="match status" value="1"/>
</dbReference>
<name>A0A147GLD2_9BURK</name>
<keyword evidence="12" id="KW-1185">Reference proteome</keyword>
<feature type="modified residue" description="4-aspartylphosphate" evidence="6">
    <location>
        <position position="637"/>
    </location>
</feature>
<dbReference type="Pfam" id="PF08447">
    <property type="entry name" value="PAS_3"/>
    <property type="match status" value="1"/>
</dbReference>
<dbReference type="PROSITE" id="PS50110">
    <property type="entry name" value="RESPONSE_REGULATORY"/>
    <property type="match status" value="1"/>
</dbReference>
<evidence type="ECO:0000256" key="2">
    <source>
        <dbReference type="ARBA" id="ARBA00012438"/>
    </source>
</evidence>
<dbReference type="NCBIfam" id="TIGR00229">
    <property type="entry name" value="sensory_box"/>
    <property type="match status" value="1"/>
</dbReference>
<dbReference type="Gene3D" id="3.40.50.2300">
    <property type="match status" value="1"/>
</dbReference>
<evidence type="ECO:0000256" key="7">
    <source>
        <dbReference type="SAM" id="Coils"/>
    </source>
</evidence>
<dbReference type="InterPro" id="IPR035965">
    <property type="entry name" value="PAS-like_dom_sf"/>
</dbReference>
<dbReference type="PRINTS" id="PR00344">
    <property type="entry name" value="BCTRLSENSOR"/>
</dbReference>
<evidence type="ECO:0000256" key="6">
    <source>
        <dbReference type="PROSITE-ProRule" id="PRU00169"/>
    </source>
</evidence>
<keyword evidence="5" id="KW-0418">Kinase</keyword>
<keyword evidence="3 6" id="KW-0597">Phosphoprotein</keyword>
<dbReference type="Pfam" id="PF01590">
    <property type="entry name" value="GAF"/>
    <property type="match status" value="1"/>
</dbReference>
<comment type="catalytic activity">
    <reaction evidence="1">
        <text>ATP + protein L-histidine = ADP + protein N-phospho-L-histidine.</text>
        <dbReference type="EC" id="2.7.13.3"/>
    </reaction>
</comment>
<dbReference type="EMBL" id="LDSL01000228">
    <property type="protein sequence ID" value="KTT11524.1"/>
    <property type="molecule type" value="Genomic_DNA"/>
</dbReference>
<dbReference type="SUPFAM" id="SSF55781">
    <property type="entry name" value="GAF domain-like"/>
    <property type="match status" value="1"/>
</dbReference>
<evidence type="ECO:0000256" key="5">
    <source>
        <dbReference type="ARBA" id="ARBA00022777"/>
    </source>
</evidence>
<dbReference type="Gene3D" id="3.30.450.20">
    <property type="entry name" value="PAS domain"/>
    <property type="match status" value="1"/>
</dbReference>
<dbReference type="Pfam" id="PF00512">
    <property type="entry name" value="HisKA"/>
    <property type="match status" value="1"/>
</dbReference>
<dbReference type="PANTHER" id="PTHR43065">
    <property type="entry name" value="SENSOR HISTIDINE KINASE"/>
    <property type="match status" value="1"/>
</dbReference>
<dbReference type="SUPFAM" id="SSF55785">
    <property type="entry name" value="PYP-like sensor domain (PAS domain)"/>
    <property type="match status" value="1"/>
</dbReference>
<dbReference type="Gene3D" id="3.30.450.40">
    <property type="match status" value="1"/>
</dbReference>
<dbReference type="SMART" id="SM00086">
    <property type="entry name" value="PAC"/>
    <property type="match status" value="1"/>
</dbReference>
<dbReference type="Pfam" id="PF02518">
    <property type="entry name" value="HATPase_c"/>
    <property type="match status" value="1"/>
</dbReference>
<dbReference type="InterPro" id="IPR000014">
    <property type="entry name" value="PAS"/>
</dbReference>
<dbReference type="PROSITE" id="PS50113">
    <property type="entry name" value="PAC"/>
    <property type="match status" value="1"/>
</dbReference>
<dbReference type="InterPro" id="IPR036097">
    <property type="entry name" value="HisK_dim/P_sf"/>
</dbReference>
<dbReference type="InterPro" id="IPR004358">
    <property type="entry name" value="Sig_transdc_His_kin-like_C"/>
</dbReference>
<dbReference type="Gene3D" id="1.10.287.130">
    <property type="match status" value="1"/>
</dbReference>
<dbReference type="Proteomes" id="UP000072741">
    <property type="component" value="Unassembled WGS sequence"/>
</dbReference>
<dbReference type="InterPro" id="IPR001610">
    <property type="entry name" value="PAC"/>
</dbReference>
<gene>
    <name evidence="11" type="ORF">NS331_24770</name>
</gene>
<dbReference type="EC" id="2.7.13.3" evidence="2"/>
<feature type="coiled-coil region" evidence="7">
    <location>
        <begin position="294"/>
        <end position="325"/>
    </location>
</feature>
<dbReference type="PROSITE" id="PS50109">
    <property type="entry name" value="HIS_KIN"/>
    <property type="match status" value="1"/>
</dbReference>
<dbReference type="InterPro" id="IPR011006">
    <property type="entry name" value="CheY-like_superfamily"/>
</dbReference>
<evidence type="ECO:0000313" key="11">
    <source>
        <dbReference type="EMBL" id="KTT11524.1"/>
    </source>
</evidence>
<dbReference type="InterPro" id="IPR001789">
    <property type="entry name" value="Sig_transdc_resp-reg_receiver"/>
</dbReference>
<feature type="domain" description="Response regulatory" evidence="9">
    <location>
        <begin position="587"/>
        <end position="703"/>
    </location>
</feature>
<dbReference type="SUPFAM" id="SSF47384">
    <property type="entry name" value="Homodimeric domain of signal transducing histidine kinase"/>
    <property type="match status" value="1"/>
</dbReference>
<sequence>MTVREEELSAGEARFKAAAEAGGIGIWQLELATQQLYASDHCKRNFGRDVALGFPYAELLAAVHPHDQQRMQSAVAHTVATGEDYRIEYRILRTDGQLAWVRVMGRLECGADGRPVRMTGISQEITDTMLARRRGELLEYLDSRVYRARSGLADIAYGAAEALGRTLEVTRAGYGLVDPVAESITIERDWTADDAHSTTLEGRFRFGDFGAYFEDLKRGETVVLADACTDPRTRDRAEALMRIGARAFINVPVSEGGQLVAVLYLAQATERYWTAEETGLVREVAHKTRHAIERRRAEEKLHALANSLELQVQQRTAELMKSEAELRQSQKMEAVGQLTGGLAHDFNNLLGAISGSLELLKRRMGHEDIVARYVDVAQTATRRAAALTHRLLAFSRRQTLEPKAVDVNQLIGGFEDLVRRTIGPQVALAVQAGTGVWCVHADPGQLENALLNLCINARDAMPDGGHLRIETANLAVDAHTGRIEEMSPGQYVAISVSDDGCGMPAEVVARAFDPFFTTKPIGLGTGLGLSMVYGFARQSGGQVRIDSVVGAGTAVRLLLPRHLGEAPAAVVPAMAGQALQNVGLGETILVVDDEAAMRTLMAEVLQEMGYRVLQAAHGGQALERLQAEREVALLVTDVGLPGGMNGRQVADAARTLRPDLQILFVTGYAETAVLSHGQLPPGMQILTKPFDIQQFAQKVVALVRPRPRA</sequence>
<dbReference type="InterPro" id="IPR036890">
    <property type="entry name" value="HATPase_C_sf"/>
</dbReference>
<dbReference type="SUPFAM" id="SSF52172">
    <property type="entry name" value="CheY-like"/>
    <property type="match status" value="1"/>
</dbReference>
<dbReference type="SMART" id="SM00065">
    <property type="entry name" value="GAF"/>
    <property type="match status" value="1"/>
</dbReference>
<evidence type="ECO:0000256" key="1">
    <source>
        <dbReference type="ARBA" id="ARBA00000085"/>
    </source>
</evidence>
<feature type="domain" description="Histidine kinase" evidence="8">
    <location>
        <begin position="341"/>
        <end position="563"/>
    </location>
</feature>